<reference evidence="2 3" key="1">
    <citation type="journal article" date="2024" name="Front. Microbiol.">
        <title>Novel thermophilic genera Geochorda gen. nov. and Carboxydochorda gen. nov. from the deep terrestrial subsurface reveal the ecophysiological diversity in the class Limnochordia.</title>
        <authorList>
            <person name="Karnachuk O.V."/>
            <person name="Lukina A.P."/>
            <person name="Avakyan M.R."/>
            <person name="Kadnikov V.V."/>
            <person name="Begmatov S."/>
            <person name="Beletsky A.V."/>
            <person name="Vlasova K.G."/>
            <person name="Novikov A.A."/>
            <person name="Shcherbakova V.A."/>
            <person name="Mardanov A.V."/>
            <person name="Ravin N.V."/>
        </authorList>
    </citation>
    <scope>NUCLEOTIDE SEQUENCE [LARGE SCALE GENOMIC DNA]</scope>
    <source>
        <strain evidence="2 3">L945</strain>
    </source>
</reference>
<evidence type="ECO:0000259" key="1">
    <source>
        <dbReference type="Pfam" id="PF10592"/>
    </source>
</evidence>
<organism evidence="2 3">
    <name type="scientific">Carboxydichorda subterranea</name>
    <dbReference type="NCBI Taxonomy" id="3109565"/>
    <lineage>
        <taxon>Bacteria</taxon>
        <taxon>Bacillati</taxon>
        <taxon>Bacillota</taxon>
        <taxon>Limnochordia</taxon>
        <taxon>Limnochordales</taxon>
        <taxon>Geochordaceae</taxon>
        <taxon>Carboxydichorda</taxon>
    </lineage>
</organism>
<gene>
    <name evidence="2" type="ORF">U7230_06980</name>
</gene>
<dbReference type="InterPro" id="IPR018891">
    <property type="entry name" value="AIPR_C"/>
</dbReference>
<dbReference type="Proteomes" id="UP001332192">
    <property type="component" value="Chromosome"/>
</dbReference>
<keyword evidence="3" id="KW-1185">Reference proteome</keyword>
<name>A0ABZ1C0W7_9FIRM</name>
<dbReference type="EMBL" id="CP141615">
    <property type="protein sequence ID" value="WRP18730.1"/>
    <property type="molecule type" value="Genomic_DNA"/>
</dbReference>
<dbReference type="Pfam" id="PF10592">
    <property type="entry name" value="AIPR"/>
    <property type="match status" value="1"/>
</dbReference>
<feature type="domain" description="Abortive phage infection protein C-terminal" evidence="1">
    <location>
        <begin position="239"/>
        <end position="377"/>
    </location>
</feature>
<evidence type="ECO:0000313" key="3">
    <source>
        <dbReference type="Proteomes" id="UP001332192"/>
    </source>
</evidence>
<accession>A0ABZ1C0W7</accession>
<dbReference type="RefSeq" id="WP_324718003.1">
    <property type="nucleotide sequence ID" value="NZ_CP141615.1"/>
</dbReference>
<proteinExistence type="predicted"/>
<evidence type="ECO:0000313" key="2">
    <source>
        <dbReference type="EMBL" id="WRP18730.1"/>
    </source>
</evidence>
<sequence>MSVLHLRHVRLTLERLFKGVLDMSDCQHHSGQLYEFTFLSRALAAYSVMYHAQCDVSTAANSVIDGYDDNGLDAVHYDELTRTLWIVQAKWIDKGKGAPSLADVKKFTSGVRDLINGNFDRFNEQLQKRQDELMRALDDVQVNLGLIIAYTGGPMHRHGQRDLEDLLGELNDASPVAKLVVFTLSDIHRAVAGLAESDSVNFEIALSEWGQVREPYRAFYGQANAAEIAKLWAFGPRLLSKNIRKFLGDSSVNESIQETLRTRPDDFWYFNNGITILCSSVEKKLMGGASRDVGIFVCNGANVVNGAQTVGSIARVYQTNPESVERARVLVRLISLENCPEGYATELTRATNTQNRIEKRDFVSLDPQQERLRMELYIEGKTYSYKTGDALPDEETGCTLDEATVALACSSGDLSLAILAKKEIGKLWEDTTQPPYATLFNENLTGAKLWRLVQILRAVESELKSLQADARGKYRNVAVHGNRFILYQVFKRLPVAQLEDPAAPIGDLLEQARQLTRVALDATYASVEALFPDAMIGRLFYNLTKCRRIDEDLNDRLPPSSRWVSKARAAIDAEGAQTGAKVRSS</sequence>
<protein>
    <submittedName>
        <fullName evidence="2">AIPR family protein</fullName>
    </submittedName>
</protein>